<gene>
    <name evidence="1" type="ORF">DFR70_12382</name>
</gene>
<dbReference type="Proteomes" id="UP000247569">
    <property type="component" value="Unassembled WGS sequence"/>
</dbReference>
<keyword evidence="2" id="KW-1185">Reference proteome</keyword>
<name>A0A318KBN6_9NOCA</name>
<accession>A0A318KBN6</accession>
<evidence type="ECO:0000313" key="1">
    <source>
        <dbReference type="EMBL" id="PXX54788.1"/>
    </source>
</evidence>
<dbReference type="Pfam" id="PF19818">
    <property type="entry name" value="DUF6301"/>
    <property type="match status" value="1"/>
</dbReference>
<dbReference type="InterPro" id="IPR046268">
    <property type="entry name" value="DUF6301"/>
</dbReference>
<reference evidence="1 2" key="1">
    <citation type="submission" date="2018-05" db="EMBL/GenBank/DDBJ databases">
        <title>Genomic Encyclopedia of Type Strains, Phase IV (KMG-IV): sequencing the most valuable type-strain genomes for metagenomic binning, comparative biology and taxonomic classification.</title>
        <authorList>
            <person name="Goeker M."/>
        </authorList>
    </citation>
    <scope>NUCLEOTIDE SEQUENCE [LARGE SCALE GENOMIC DNA]</scope>
    <source>
        <strain evidence="1 2">DSM 44704</strain>
    </source>
</reference>
<comment type="caution">
    <text evidence="1">The sequence shown here is derived from an EMBL/GenBank/DDBJ whole genome shotgun (WGS) entry which is preliminary data.</text>
</comment>
<dbReference type="RefSeq" id="WP_051187947.1">
    <property type="nucleotide sequence ID" value="NZ_QJKF01000023.1"/>
</dbReference>
<dbReference type="EMBL" id="QJKF01000023">
    <property type="protein sequence ID" value="PXX54788.1"/>
    <property type="molecule type" value="Genomic_DNA"/>
</dbReference>
<proteinExistence type="predicted"/>
<protein>
    <submittedName>
        <fullName evidence="1">Uncharacterized protein</fullName>
    </submittedName>
</protein>
<evidence type="ECO:0000313" key="2">
    <source>
        <dbReference type="Proteomes" id="UP000247569"/>
    </source>
</evidence>
<organism evidence="1 2">
    <name type="scientific">Nocardia tenerifensis</name>
    <dbReference type="NCBI Taxonomy" id="228006"/>
    <lineage>
        <taxon>Bacteria</taxon>
        <taxon>Bacillati</taxon>
        <taxon>Actinomycetota</taxon>
        <taxon>Actinomycetes</taxon>
        <taxon>Mycobacteriales</taxon>
        <taxon>Nocardiaceae</taxon>
        <taxon>Nocardia</taxon>
    </lineage>
</organism>
<dbReference type="OrthoDB" id="4561669at2"/>
<sequence length="164" mass="18726">MQVDVEGAVRTARLAAQFDWTWYLDKDLSAFCDAAGWSLGESSDRRTDIRTDLRVRPPRASVARRRRMFDEMSVHVSDEIDRSIPWAQRRRSLVDAFAALGEGLTLALDNPTRVTPGESAMMSWECPRVWIKLQIVYDTVYLYLISQESQATADAAARYDAGYW</sequence>
<dbReference type="AlphaFoldDB" id="A0A318KBN6"/>